<proteinExistence type="predicted"/>
<feature type="domain" description="NAC" evidence="5">
    <location>
        <begin position="8"/>
        <end position="150"/>
    </location>
</feature>
<dbReference type="Pfam" id="PF02365">
    <property type="entry name" value="NAM"/>
    <property type="match status" value="1"/>
</dbReference>
<dbReference type="GO" id="GO:0003677">
    <property type="term" value="F:DNA binding"/>
    <property type="evidence" value="ECO:0007669"/>
    <property type="project" value="UniProtKB-KW"/>
</dbReference>
<dbReference type="EMBL" id="CACTIH010009031">
    <property type="protein sequence ID" value="CAA3019875.1"/>
    <property type="molecule type" value="Genomic_DNA"/>
</dbReference>
<keyword evidence="1" id="KW-0805">Transcription regulation</keyword>
<reference evidence="6 7" key="1">
    <citation type="submission" date="2019-12" db="EMBL/GenBank/DDBJ databases">
        <authorList>
            <person name="Alioto T."/>
            <person name="Alioto T."/>
            <person name="Gomez Garrido J."/>
        </authorList>
    </citation>
    <scope>NUCLEOTIDE SEQUENCE [LARGE SCALE GENOMIC DNA]</scope>
</reference>
<keyword evidence="3" id="KW-0804">Transcription</keyword>
<dbReference type="OrthoDB" id="1877845at2759"/>
<gene>
    <name evidence="6" type="ORF">OLEA9_A049190</name>
</gene>
<evidence type="ECO:0000256" key="3">
    <source>
        <dbReference type="ARBA" id="ARBA00023163"/>
    </source>
</evidence>
<keyword evidence="4" id="KW-0539">Nucleus</keyword>
<dbReference type="AlphaFoldDB" id="A0A8S0UR82"/>
<keyword evidence="7" id="KW-1185">Reference proteome</keyword>
<dbReference type="Gene3D" id="2.170.150.80">
    <property type="entry name" value="NAC domain"/>
    <property type="match status" value="1"/>
</dbReference>
<comment type="caution">
    <text evidence="6">The sequence shown here is derived from an EMBL/GenBank/DDBJ whole genome shotgun (WGS) entry which is preliminary data.</text>
</comment>
<evidence type="ECO:0000259" key="5">
    <source>
        <dbReference type="PROSITE" id="PS51005"/>
    </source>
</evidence>
<organism evidence="6 7">
    <name type="scientific">Olea europaea subsp. europaea</name>
    <dbReference type="NCBI Taxonomy" id="158383"/>
    <lineage>
        <taxon>Eukaryota</taxon>
        <taxon>Viridiplantae</taxon>
        <taxon>Streptophyta</taxon>
        <taxon>Embryophyta</taxon>
        <taxon>Tracheophyta</taxon>
        <taxon>Spermatophyta</taxon>
        <taxon>Magnoliopsida</taxon>
        <taxon>eudicotyledons</taxon>
        <taxon>Gunneridae</taxon>
        <taxon>Pentapetalae</taxon>
        <taxon>asterids</taxon>
        <taxon>lamiids</taxon>
        <taxon>Lamiales</taxon>
        <taxon>Oleaceae</taxon>
        <taxon>Oleeae</taxon>
        <taxon>Olea</taxon>
    </lineage>
</organism>
<sequence>MEEDRSTLPPGLCFAPTDEELIVYFLYQKAASLPCYPNVIPDLNLYSPHPWELDDKAFASRRQWYFFSRKMQNRTAENGFWKEIGVDETILTSTGNKVGIKKYLVFYDDDVRSENKTNWIMEEYRLLISPKGQNQIQDLDEWVLCRVHEANISSDGLNFPEGDGDGDGDELSYLDEVFLSMEDDQEEINFPY</sequence>
<accession>A0A8S0UR82</accession>
<name>A0A8S0UR82_OLEEU</name>
<dbReference type="PANTHER" id="PTHR31719:SF181">
    <property type="entry name" value="NAC DOMAIN-CONTAINING PROTEIN 104-LIKE"/>
    <property type="match status" value="1"/>
</dbReference>
<dbReference type="GO" id="GO:0006355">
    <property type="term" value="P:regulation of DNA-templated transcription"/>
    <property type="evidence" value="ECO:0007669"/>
    <property type="project" value="InterPro"/>
</dbReference>
<evidence type="ECO:0000313" key="6">
    <source>
        <dbReference type="EMBL" id="CAA3019875.1"/>
    </source>
</evidence>
<evidence type="ECO:0000256" key="2">
    <source>
        <dbReference type="ARBA" id="ARBA00023125"/>
    </source>
</evidence>
<evidence type="ECO:0000256" key="4">
    <source>
        <dbReference type="ARBA" id="ARBA00023242"/>
    </source>
</evidence>
<dbReference type="PANTHER" id="PTHR31719">
    <property type="entry name" value="NAC TRANSCRIPTION FACTOR 56"/>
    <property type="match status" value="1"/>
</dbReference>
<dbReference type="GO" id="GO:0048731">
    <property type="term" value="P:system development"/>
    <property type="evidence" value="ECO:0007669"/>
    <property type="project" value="TreeGrafter"/>
</dbReference>
<evidence type="ECO:0000256" key="1">
    <source>
        <dbReference type="ARBA" id="ARBA00023015"/>
    </source>
</evidence>
<protein>
    <submittedName>
        <fullName evidence="6">NAC domain-containing 104-like</fullName>
    </submittedName>
</protein>
<dbReference type="InterPro" id="IPR003441">
    <property type="entry name" value="NAC-dom"/>
</dbReference>
<dbReference type="Gramene" id="OE9A049190T2">
    <property type="protein sequence ID" value="OE9A049190C2"/>
    <property type="gene ID" value="OE9A049190"/>
</dbReference>
<keyword evidence="2" id="KW-0238">DNA-binding</keyword>
<dbReference type="SUPFAM" id="SSF101941">
    <property type="entry name" value="NAC domain"/>
    <property type="match status" value="1"/>
</dbReference>
<dbReference type="InterPro" id="IPR036093">
    <property type="entry name" value="NAC_dom_sf"/>
</dbReference>
<dbReference type="PROSITE" id="PS51005">
    <property type="entry name" value="NAC"/>
    <property type="match status" value="1"/>
</dbReference>
<evidence type="ECO:0000313" key="7">
    <source>
        <dbReference type="Proteomes" id="UP000594638"/>
    </source>
</evidence>
<dbReference type="Proteomes" id="UP000594638">
    <property type="component" value="Unassembled WGS sequence"/>
</dbReference>